<dbReference type="EMBL" id="KN880500">
    <property type="protein sequence ID" value="KIY68577.1"/>
    <property type="molecule type" value="Genomic_DNA"/>
</dbReference>
<dbReference type="AlphaFoldDB" id="A0A0D7BDF9"/>
<evidence type="ECO:0000313" key="1">
    <source>
        <dbReference type="EMBL" id="KIY68577.1"/>
    </source>
</evidence>
<reference evidence="1 2" key="1">
    <citation type="journal article" date="2015" name="Fungal Genet. Biol.">
        <title>Evolution of novel wood decay mechanisms in Agaricales revealed by the genome sequences of Fistulina hepatica and Cylindrobasidium torrendii.</title>
        <authorList>
            <person name="Floudas D."/>
            <person name="Held B.W."/>
            <person name="Riley R."/>
            <person name="Nagy L.G."/>
            <person name="Koehler G."/>
            <person name="Ransdell A.S."/>
            <person name="Younus H."/>
            <person name="Chow J."/>
            <person name="Chiniquy J."/>
            <person name="Lipzen A."/>
            <person name="Tritt A."/>
            <person name="Sun H."/>
            <person name="Haridas S."/>
            <person name="LaButti K."/>
            <person name="Ohm R.A."/>
            <person name="Kues U."/>
            <person name="Blanchette R.A."/>
            <person name="Grigoriev I.V."/>
            <person name="Minto R.E."/>
            <person name="Hibbett D.S."/>
        </authorList>
    </citation>
    <scope>NUCLEOTIDE SEQUENCE [LARGE SCALE GENOMIC DNA]</scope>
    <source>
        <strain evidence="1 2">FP15055 ss-10</strain>
    </source>
</reference>
<gene>
    <name evidence="1" type="ORF">CYLTODRAFT_481571</name>
</gene>
<keyword evidence="2" id="KW-1185">Reference proteome</keyword>
<evidence type="ECO:0008006" key="3">
    <source>
        <dbReference type="Google" id="ProtNLM"/>
    </source>
</evidence>
<evidence type="ECO:0000313" key="2">
    <source>
        <dbReference type="Proteomes" id="UP000054007"/>
    </source>
</evidence>
<organism evidence="1 2">
    <name type="scientific">Cylindrobasidium torrendii FP15055 ss-10</name>
    <dbReference type="NCBI Taxonomy" id="1314674"/>
    <lineage>
        <taxon>Eukaryota</taxon>
        <taxon>Fungi</taxon>
        <taxon>Dikarya</taxon>
        <taxon>Basidiomycota</taxon>
        <taxon>Agaricomycotina</taxon>
        <taxon>Agaricomycetes</taxon>
        <taxon>Agaricomycetidae</taxon>
        <taxon>Agaricales</taxon>
        <taxon>Marasmiineae</taxon>
        <taxon>Physalacriaceae</taxon>
        <taxon>Cylindrobasidium</taxon>
    </lineage>
</organism>
<proteinExistence type="predicted"/>
<protein>
    <recommendedName>
        <fullName evidence="3">C2H2-type domain-containing protein</fullName>
    </recommendedName>
</protein>
<accession>A0A0D7BDF9</accession>
<name>A0A0D7BDF9_9AGAR</name>
<sequence length="231" mass="25291">MYVRFVFRTFPATSSAMPAEVRYLHRNCQLCSWSSPLVTSASGHKLLRQHINDKHSGHRFRCNFPMCTTTLAFSNKSKMKKHANKVHCGIYAGETLQIDGVDVDTGSIPSTLSGRGMKKHAKNVHCGSYAGEKLQINGVDVDTGSIPSTLSGRGTPASFTPDNGSEPQAHYYQPSAFVRMHEAQLSDYPNSITNGTTFSPMSSAFDGQIPFYLGQFDTTSGLWLPSHGHSL</sequence>
<dbReference type="Proteomes" id="UP000054007">
    <property type="component" value="Unassembled WGS sequence"/>
</dbReference>